<organism evidence="5 6">
    <name type="scientific">Albugo candida</name>
    <dbReference type="NCBI Taxonomy" id="65357"/>
    <lineage>
        <taxon>Eukaryota</taxon>
        <taxon>Sar</taxon>
        <taxon>Stramenopiles</taxon>
        <taxon>Oomycota</taxon>
        <taxon>Peronosporomycetes</taxon>
        <taxon>Albuginales</taxon>
        <taxon>Albuginaceae</taxon>
        <taxon>Albugo</taxon>
    </lineage>
</organism>
<dbReference type="Proteomes" id="UP000053237">
    <property type="component" value="Unassembled WGS sequence"/>
</dbReference>
<keyword evidence="4" id="KW-0472">Membrane</keyword>
<protein>
    <recommendedName>
        <fullName evidence="7">Heme oxygenase</fullName>
    </recommendedName>
</protein>
<dbReference type="AlphaFoldDB" id="A0A024GAZ6"/>
<sequence>MLTEKFRAITTSTKCVRLTSCYKMLDAMTQKQRYGQLLIALYHIYAQMERSLEANANDSTISKLYPTLKPCFRTDSIVHDLKHFLGSKWQGVYTPSDAVQSYVRHLAYLASSSPVLLIPYCFRLYVVMFEYAPTKISLLKRILPCNDKHGLAFFHFQQKSSLLLRSRIEDQIDSITFDKETQDLMISEMAFEVSLHQKILYSMKPRLSLGITIVAALIFLTCLLYAVSMSI</sequence>
<evidence type="ECO:0000256" key="4">
    <source>
        <dbReference type="SAM" id="Phobius"/>
    </source>
</evidence>
<dbReference type="InterPro" id="IPR002051">
    <property type="entry name" value="Haem_Oase"/>
</dbReference>
<dbReference type="PANTHER" id="PTHR10720">
    <property type="entry name" value="HEME OXYGENASE"/>
    <property type="match status" value="1"/>
</dbReference>
<evidence type="ECO:0008006" key="7">
    <source>
        <dbReference type="Google" id="ProtNLM"/>
    </source>
</evidence>
<dbReference type="GO" id="GO:0006788">
    <property type="term" value="P:heme oxidation"/>
    <property type="evidence" value="ECO:0007669"/>
    <property type="project" value="InterPro"/>
</dbReference>
<dbReference type="InterPro" id="IPR016053">
    <property type="entry name" value="Haem_Oase-like"/>
</dbReference>
<keyword evidence="4" id="KW-1133">Transmembrane helix</keyword>
<evidence type="ECO:0000313" key="6">
    <source>
        <dbReference type="Proteomes" id="UP000053237"/>
    </source>
</evidence>
<evidence type="ECO:0000256" key="2">
    <source>
        <dbReference type="ARBA" id="ARBA00022723"/>
    </source>
</evidence>
<name>A0A024GAZ6_9STRA</name>
<dbReference type="Pfam" id="PF01126">
    <property type="entry name" value="Heme_oxygenase"/>
    <property type="match status" value="1"/>
</dbReference>
<dbReference type="SUPFAM" id="SSF48613">
    <property type="entry name" value="Heme oxygenase-like"/>
    <property type="match status" value="1"/>
</dbReference>
<keyword evidence="1" id="KW-0349">Heme</keyword>
<dbReference type="GO" id="GO:0046872">
    <property type="term" value="F:metal ion binding"/>
    <property type="evidence" value="ECO:0007669"/>
    <property type="project" value="UniProtKB-KW"/>
</dbReference>
<evidence type="ECO:0000313" key="5">
    <source>
        <dbReference type="EMBL" id="CCI43908.1"/>
    </source>
</evidence>
<reference evidence="5 6" key="1">
    <citation type="submission" date="2012-05" db="EMBL/GenBank/DDBJ databases">
        <title>Recombination and specialization in a pathogen metapopulation.</title>
        <authorList>
            <person name="Gardiner A."/>
            <person name="Kemen E."/>
            <person name="Schultz-Larsen T."/>
            <person name="MacLean D."/>
            <person name="Van Oosterhout C."/>
            <person name="Jones J.D.G."/>
        </authorList>
    </citation>
    <scope>NUCLEOTIDE SEQUENCE [LARGE SCALE GENOMIC DNA]</scope>
    <source>
        <strain evidence="5 6">Ac Nc2</strain>
    </source>
</reference>
<dbReference type="EMBL" id="CAIX01000058">
    <property type="protein sequence ID" value="CCI43908.1"/>
    <property type="molecule type" value="Genomic_DNA"/>
</dbReference>
<dbReference type="InterPro" id="IPR016084">
    <property type="entry name" value="Haem_Oase-like_multi-hlx"/>
</dbReference>
<dbReference type="CDD" id="cd19165">
    <property type="entry name" value="HemeO"/>
    <property type="match status" value="1"/>
</dbReference>
<accession>A0A024GAZ6</accession>
<dbReference type="STRING" id="65357.A0A024GAZ6"/>
<keyword evidence="4" id="KW-0812">Transmembrane</keyword>
<gene>
    <name evidence="5" type="ORF">BN9_046920</name>
</gene>
<dbReference type="PANTHER" id="PTHR10720:SF0">
    <property type="entry name" value="HEME OXYGENASE"/>
    <property type="match status" value="1"/>
</dbReference>
<keyword evidence="6" id="KW-1185">Reference proteome</keyword>
<keyword evidence="2" id="KW-0479">Metal-binding</keyword>
<comment type="caution">
    <text evidence="5">The sequence shown here is derived from an EMBL/GenBank/DDBJ whole genome shotgun (WGS) entry which is preliminary data.</text>
</comment>
<dbReference type="InParanoid" id="A0A024GAZ6"/>
<proteinExistence type="predicted"/>
<feature type="transmembrane region" description="Helical" evidence="4">
    <location>
        <begin position="207"/>
        <end position="227"/>
    </location>
</feature>
<dbReference type="OrthoDB" id="652091at2759"/>
<keyword evidence="3" id="KW-0408">Iron</keyword>
<evidence type="ECO:0000256" key="1">
    <source>
        <dbReference type="ARBA" id="ARBA00022617"/>
    </source>
</evidence>
<dbReference type="GO" id="GO:0004392">
    <property type="term" value="F:heme oxygenase (decyclizing) activity"/>
    <property type="evidence" value="ECO:0007669"/>
    <property type="project" value="InterPro"/>
</dbReference>
<dbReference type="Gene3D" id="1.20.910.10">
    <property type="entry name" value="Heme oxygenase-like"/>
    <property type="match status" value="1"/>
</dbReference>
<evidence type="ECO:0000256" key="3">
    <source>
        <dbReference type="ARBA" id="ARBA00023004"/>
    </source>
</evidence>